<name>A0AAN6IU20_EXODE</name>
<dbReference type="PANTHER" id="PTHR38113:SF1">
    <property type="entry name" value="DUF2293 DOMAIN-CONTAINING PROTEIN"/>
    <property type="match status" value="1"/>
</dbReference>
<accession>A0AAN6IU20</accession>
<comment type="caution">
    <text evidence="3">The sequence shown here is derived from an EMBL/GenBank/DDBJ whole genome shotgun (WGS) entry which is preliminary data.</text>
</comment>
<dbReference type="Proteomes" id="UP001161757">
    <property type="component" value="Unassembled WGS sequence"/>
</dbReference>
<evidence type="ECO:0000259" key="2">
    <source>
        <dbReference type="Pfam" id="PF10056"/>
    </source>
</evidence>
<dbReference type="EMBL" id="JAJGCB010000010">
    <property type="protein sequence ID" value="KAJ8990617.1"/>
    <property type="molecule type" value="Genomic_DNA"/>
</dbReference>
<evidence type="ECO:0000313" key="3">
    <source>
        <dbReference type="EMBL" id="KAJ8990617.1"/>
    </source>
</evidence>
<feature type="region of interest" description="Disordered" evidence="1">
    <location>
        <begin position="316"/>
        <end position="344"/>
    </location>
</feature>
<sequence>MARVKQKTGKLAAGGASTQARQAVKQRNKHKVVVENTSQEKNKLRSVVRRTKRCARGTTHRDSQVTFRADPPPGYTFIPAGNPELTAALKEFARRGDHKIFAVTTTPHADRHELSREVHRVGFHFPTSVVAQVCAHYGIRLTSGGKVIDESKDDKLFTQVYQNGRRPVEEEKDQITINTEAKQTIKDLFPNIPDKDLFQIIKTAFQKGDNRVGTADEIPLVRRAQLSVVAHIRHMYTQYDKLLRKVPYNDARHMVEQDTLKKIIEWRGDEDSTDEATQRAADDLLREVIVISDEEAGETESDDGQQVAHDNVQLEELPSATYGPGSGRPRSPLLQSARREDTNQDYHDLPRVVRRYQLTEDEIAQRNRSRYAVWDQARRDYRARAAQQPVTVVERIYEPESSASRILVPLDPPSYPVRSQEPPLPTGRDDYEPRQIRRPSPPTYIRGADGTLYERVTTRSRGVATEPPTRHDDYALTAMPRPLLVAKTRPSSPEGYPYRDHRHLDPQGADATVLPSIEGTDGSYLSPHERQNPFDRLERRPEARETNIPREDSCNRREAALIDLPASLEQSSKRRRLEEIPMSSEYRTSMPGPLDGQRDRLYFTQSRQPGYARAEARVIDYGEPRSSPRYRQPASAREPLGYVEHQSVYDTRNAPPHEQPSLRAFPAVHDRYDTANKQSHYPVQSNGLRRSDEFETNTPRRLDQHFSTSERLVYEPRFDSRGYENQHATERTTTVMAHYADPNPRQTRPRCTYQSMSTVREPVVEVPGQHEYDHRQATTAGQYGQSRR</sequence>
<protein>
    <recommendedName>
        <fullName evidence="2">DUF2293 domain-containing protein</fullName>
    </recommendedName>
</protein>
<feature type="region of interest" description="Disordered" evidence="1">
    <location>
        <begin position="407"/>
        <end position="447"/>
    </location>
</feature>
<evidence type="ECO:0000256" key="1">
    <source>
        <dbReference type="SAM" id="MobiDB-lite"/>
    </source>
</evidence>
<organism evidence="3 4">
    <name type="scientific">Exophiala dermatitidis</name>
    <name type="common">Black yeast-like fungus</name>
    <name type="synonym">Wangiella dermatitidis</name>
    <dbReference type="NCBI Taxonomy" id="5970"/>
    <lineage>
        <taxon>Eukaryota</taxon>
        <taxon>Fungi</taxon>
        <taxon>Dikarya</taxon>
        <taxon>Ascomycota</taxon>
        <taxon>Pezizomycotina</taxon>
        <taxon>Eurotiomycetes</taxon>
        <taxon>Chaetothyriomycetidae</taxon>
        <taxon>Chaetothyriales</taxon>
        <taxon>Herpotrichiellaceae</taxon>
        <taxon>Exophiala</taxon>
    </lineage>
</organism>
<evidence type="ECO:0000313" key="4">
    <source>
        <dbReference type="Proteomes" id="UP001161757"/>
    </source>
</evidence>
<feature type="region of interest" description="Disordered" evidence="1">
    <location>
        <begin position="1"/>
        <end position="29"/>
    </location>
</feature>
<feature type="domain" description="DUF2293" evidence="2">
    <location>
        <begin position="185"/>
        <end position="267"/>
    </location>
</feature>
<reference evidence="3" key="1">
    <citation type="submission" date="2023-01" db="EMBL/GenBank/DDBJ databases">
        <title>Exophiala dermititidis isolated from Cystic Fibrosis Patient.</title>
        <authorList>
            <person name="Kurbessoian T."/>
            <person name="Crocker A."/>
            <person name="Murante D."/>
            <person name="Hogan D.A."/>
            <person name="Stajich J.E."/>
        </authorList>
    </citation>
    <scope>NUCLEOTIDE SEQUENCE</scope>
    <source>
        <strain evidence="3">Ex8</strain>
    </source>
</reference>
<feature type="region of interest" description="Disordered" evidence="1">
    <location>
        <begin position="764"/>
        <end position="788"/>
    </location>
</feature>
<feature type="compositionally biased region" description="Polar residues" evidence="1">
    <location>
        <begin position="777"/>
        <end position="788"/>
    </location>
</feature>
<dbReference type="Pfam" id="PF10056">
    <property type="entry name" value="DUF2293"/>
    <property type="match status" value="1"/>
</dbReference>
<dbReference type="InterPro" id="IPR018744">
    <property type="entry name" value="DUF2293"/>
</dbReference>
<gene>
    <name evidence="3" type="ORF">HRR80_005393</name>
</gene>
<dbReference type="PANTHER" id="PTHR38113">
    <property type="match status" value="1"/>
</dbReference>
<proteinExistence type="predicted"/>
<dbReference type="AlphaFoldDB" id="A0AAN6IU20"/>